<evidence type="ECO:0000313" key="3">
    <source>
        <dbReference type="Proteomes" id="UP000232883"/>
    </source>
</evidence>
<protein>
    <submittedName>
        <fullName evidence="2">Uncharacterized protein</fullName>
    </submittedName>
</protein>
<dbReference type="AlphaFoldDB" id="A0A2K8Z890"/>
<dbReference type="OrthoDB" id="962259at2"/>
<dbReference type="EMBL" id="CP025096">
    <property type="protein sequence ID" value="AUD06097.1"/>
    <property type="molecule type" value="Genomic_DNA"/>
</dbReference>
<accession>A0A2K8Z890</accession>
<evidence type="ECO:0000313" key="2">
    <source>
        <dbReference type="EMBL" id="AUD06097.1"/>
    </source>
</evidence>
<keyword evidence="3" id="KW-1185">Reference proteome</keyword>
<name>A0A2K8Z890_9BACT</name>
<gene>
    <name evidence="2" type="ORF">CWM47_32190</name>
</gene>
<proteinExistence type="predicted"/>
<reference evidence="2 3" key="1">
    <citation type="submission" date="2017-11" db="EMBL/GenBank/DDBJ databases">
        <title>Taxonomic description and genome sequences of Spirosoma HA7 sp. nov., isolated from pollen microhabitat of Corylus avellana.</title>
        <authorList>
            <person name="Ambika Manirajan B."/>
            <person name="Suarez C."/>
            <person name="Ratering S."/>
            <person name="Geissler-Plaum R."/>
            <person name="Cardinale M."/>
            <person name="Sylvia S."/>
        </authorList>
    </citation>
    <scope>NUCLEOTIDE SEQUENCE [LARGE SCALE GENOMIC DNA]</scope>
    <source>
        <strain evidence="2 3">HA7</strain>
    </source>
</reference>
<organism evidence="2 3">
    <name type="scientific">Spirosoma pollinicola</name>
    <dbReference type="NCBI Taxonomy" id="2057025"/>
    <lineage>
        <taxon>Bacteria</taxon>
        <taxon>Pseudomonadati</taxon>
        <taxon>Bacteroidota</taxon>
        <taxon>Cytophagia</taxon>
        <taxon>Cytophagales</taxon>
        <taxon>Cytophagaceae</taxon>
        <taxon>Spirosoma</taxon>
    </lineage>
</organism>
<feature type="region of interest" description="Disordered" evidence="1">
    <location>
        <begin position="76"/>
        <end position="103"/>
    </location>
</feature>
<dbReference type="KEGG" id="spir:CWM47_32190"/>
<evidence type="ECO:0000256" key="1">
    <source>
        <dbReference type="SAM" id="MobiDB-lite"/>
    </source>
</evidence>
<sequence length="103" mass="11663">MDTPLTDTHINHDGELDPSRVLTRWCEAITGLFMYFNALHVRLTTHSTTDAYIGQCPVYQLVQLAKTMHEELARLEQDLDQPPRDTPATSQPAFNRLAAQPQS</sequence>
<dbReference type="RefSeq" id="WP_100992647.1">
    <property type="nucleotide sequence ID" value="NZ_CP025096.1"/>
</dbReference>
<dbReference type="Proteomes" id="UP000232883">
    <property type="component" value="Chromosome"/>
</dbReference>